<dbReference type="Proteomes" id="UP001154282">
    <property type="component" value="Unassembled WGS sequence"/>
</dbReference>
<feature type="compositionally biased region" description="Basic residues" evidence="1">
    <location>
        <begin position="88"/>
        <end position="100"/>
    </location>
</feature>
<proteinExistence type="predicted"/>
<organism evidence="2 3">
    <name type="scientific">Linum tenue</name>
    <dbReference type="NCBI Taxonomy" id="586396"/>
    <lineage>
        <taxon>Eukaryota</taxon>
        <taxon>Viridiplantae</taxon>
        <taxon>Streptophyta</taxon>
        <taxon>Embryophyta</taxon>
        <taxon>Tracheophyta</taxon>
        <taxon>Spermatophyta</taxon>
        <taxon>Magnoliopsida</taxon>
        <taxon>eudicotyledons</taxon>
        <taxon>Gunneridae</taxon>
        <taxon>Pentapetalae</taxon>
        <taxon>rosids</taxon>
        <taxon>fabids</taxon>
        <taxon>Malpighiales</taxon>
        <taxon>Linaceae</taxon>
        <taxon>Linum</taxon>
    </lineage>
</organism>
<name>A0AAV0IR50_9ROSI</name>
<feature type="compositionally biased region" description="Polar residues" evidence="1">
    <location>
        <begin position="102"/>
        <end position="112"/>
    </location>
</feature>
<sequence length="112" mass="12425">MLANTTKAKPTFLSLILETTRIKMKRHTTATVTIGHVAATVTIRHTPPATKTTTTRREIEGFSFGLMLWEFKKKGSPLNPVLAGGSKDRRHTVTKSRKKMTPASTRPSMVSF</sequence>
<accession>A0AAV0IR50</accession>
<comment type="caution">
    <text evidence="2">The sequence shown here is derived from an EMBL/GenBank/DDBJ whole genome shotgun (WGS) entry which is preliminary data.</text>
</comment>
<dbReference type="EMBL" id="CAMGYJ010000004">
    <property type="protein sequence ID" value="CAI0400125.1"/>
    <property type="molecule type" value="Genomic_DNA"/>
</dbReference>
<keyword evidence="3" id="KW-1185">Reference proteome</keyword>
<reference evidence="2" key="1">
    <citation type="submission" date="2022-08" db="EMBL/GenBank/DDBJ databases">
        <authorList>
            <person name="Gutierrez-Valencia J."/>
        </authorList>
    </citation>
    <scope>NUCLEOTIDE SEQUENCE</scope>
</reference>
<evidence type="ECO:0000313" key="3">
    <source>
        <dbReference type="Proteomes" id="UP001154282"/>
    </source>
</evidence>
<feature type="region of interest" description="Disordered" evidence="1">
    <location>
        <begin position="79"/>
        <end position="112"/>
    </location>
</feature>
<evidence type="ECO:0000313" key="2">
    <source>
        <dbReference type="EMBL" id="CAI0400125.1"/>
    </source>
</evidence>
<evidence type="ECO:0000256" key="1">
    <source>
        <dbReference type="SAM" id="MobiDB-lite"/>
    </source>
</evidence>
<dbReference type="AlphaFoldDB" id="A0AAV0IR50"/>
<gene>
    <name evidence="2" type="ORF">LITE_LOCUS10611</name>
</gene>
<protein>
    <submittedName>
        <fullName evidence="2">Uncharacterized protein</fullName>
    </submittedName>
</protein>